<dbReference type="PANTHER" id="PTHR21228">
    <property type="entry name" value="FAST LEU-RICH DOMAIN-CONTAINING"/>
    <property type="match status" value="1"/>
</dbReference>
<sequence length="664" mass="76091">MSVWMTENVMRWSLRLCGRFLWKQHRFLATASFKDSYVPTHQRARFWGSKHYQKSLSSSLVRIERYHSQGENHNEELEENSCPSSQLLELSSTGEVQLDEMASGLKPKISPFTICLRQCRSPSDVLDLTCKYSPTVQQISNCLTCMWSSLKTMSDDQQRYELQLMFQHPEFENFLQTAMMSVQRMRNDSIAYSVLSMISMGVPQRSRVVQTFLQACQEKLNDFDEKSLSILASCLEQMEDSPNVDALKEGMRLIVTAQLPEINNVKVLQILMRILGKDAPKELKLKLERKALSMTDQFSIPNAQHMISAMDKMGFRSKPLLHACSQKITENLHCIPFNRLFTVLQSCRNLNYRDLDLLTGVSDHVSSTFDIWTNKQLLLFLSLFENFLYCPGPLMKAYAEKVIENPDALTLKDLLCVLKVYSSLNFDLEHQRQPFLESISEALGSYLPKVHWSTLVKAVYFLCALNHFPSAVLEHLLQPSVLEQIDKRDNLKVRDKMFWRLDICLRLDRPPLPRPLSVPASLLEQPTSGGRAVNLRLSTSLQSLQANTELQEMMVVENFYVLDGVLTKPLPSSCAEEQRSPAESSQRIAVIYAKNSSFCYGTSDPRGSLAVKLRHLKILGYTPVLVTDQDLQSESEEKRTELLRRRIFPEHASETQPKLEHLES</sequence>
<feature type="domain" description="RAP" evidence="3">
    <location>
        <begin position="588"/>
        <end position="645"/>
    </location>
</feature>
<comment type="subcellular location">
    <subcellularLocation>
        <location evidence="1">Mitochondrion</location>
    </subcellularLocation>
</comment>
<evidence type="ECO:0000256" key="2">
    <source>
        <dbReference type="ARBA" id="ARBA00023128"/>
    </source>
</evidence>
<evidence type="ECO:0000256" key="1">
    <source>
        <dbReference type="ARBA" id="ARBA00004173"/>
    </source>
</evidence>
<dbReference type="SMART" id="SM00952">
    <property type="entry name" value="RAP"/>
    <property type="match status" value="1"/>
</dbReference>
<dbReference type="GO" id="GO:0035770">
    <property type="term" value="C:ribonucleoprotein granule"/>
    <property type="evidence" value="ECO:0007669"/>
    <property type="project" value="TreeGrafter"/>
</dbReference>
<name>A0A3Q3BM05_KRYMA</name>
<evidence type="ECO:0000259" key="3">
    <source>
        <dbReference type="PROSITE" id="PS51286"/>
    </source>
</evidence>
<dbReference type="GO" id="GO:0003723">
    <property type="term" value="F:RNA binding"/>
    <property type="evidence" value="ECO:0007669"/>
    <property type="project" value="TreeGrafter"/>
</dbReference>
<dbReference type="GO" id="GO:0000963">
    <property type="term" value="P:mitochondrial RNA processing"/>
    <property type="evidence" value="ECO:0007669"/>
    <property type="project" value="TreeGrafter"/>
</dbReference>
<dbReference type="Pfam" id="PF06743">
    <property type="entry name" value="FAST_1"/>
    <property type="match status" value="1"/>
</dbReference>
<dbReference type="STRING" id="37003.ENSKMAP00000026379"/>
<reference evidence="4" key="2">
    <citation type="submission" date="2025-09" db="UniProtKB">
        <authorList>
            <consortium name="Ensembl"/>
        </authorList>
    </citation>
    <scope>IDENTIFICATION</scope>
</reference>
<dbReference type="InterPro" id="IPR050870">
    <property type="entry name" value="FAST_kinase"/>
</dbReference>
<dbReference type="GeneID" id="108246719"/>
<protein>
    <submittedName>
        <fullName evidence="4">FAST kinase domains 2</fullName>
    </submittedName>
</protein>
<dbReference type="GO" id="GO:0005759">
    <property type="term" value="C:mitochondrial matrix"/>
    <property type="evidence" value="ECO:0007669"/>
    <property type="project" value="TreeGrafter"/>
</dbReference>
<evidence type="ECO:0000313" key="5">
    <source>
        <dbReference type="Proteomes" id="UP000264800"/>
    </source>
</evidence>
<dbReference type="OMA" id="FEIRMDS"/>
<keyword evidence="5" id="KW-1185">Reference proteome</keyword>
<dbReference type="OrthoDB" id="9369505at2759"/>
<dbReference type="KEGG" id="kmr:108246719"/>
<evidence type="ECO:0000313" key="4">
    <source>
        <dbReference type="Ensembl" id="ENSKMAP00000026379.1"/>
    </source>
</evidence>
<dbReference type="PANTHER" id="PTHR21228:SF1">
    <property type="entry name" value="FAST KINASE DOMAIN-CONTAINING PROTEIN 2, MITOCHONDRIAL"/>
    <property type="match status" value="1"/>
</dbReference>
<keyword evidence="2" id="KW-0496">Mitochondrion</keyword>
<dbReference type="InterPro" id="IPR013584">
    <property type="entry name" value="RAP"/>
</dbReference>
<dbReference type="RefSeq" id="XP_017289891.1">
    <property type="nucleotide sequence ID" value="XM_017434402.3"/>
</dbReference>
<dbReference type="Ensembl" id="ENSKMAT00000026718.1">
    <property type="protein sequence ID" value="ENSKMAP00000026379.1"/>
    <property type="gene ID" value="ENSKMAG00000019526.1"/>
</dbReference>
<proteinExistence type="predicted"/>
<accession>A0A3Q3BM05</accession>
<dbReference type="GO" id="GO:0044528">
    <property type="term" value="P:regulation of mitochondrial mRNA stability"/>
    <property type="evidence" value="ECO:0007669"/>
    <property type="project" value="InterPro"/>
</dbReference>
<dbReference type="PROSITE" id="PS51286">
    <property type="entry name" value="RAP"/>
    <property type="match status" value="1"/>
</dbReference>
<organism evidence="4 5">
    <name type="scientific">Kryptolebias marmoratus</name>
    <name type="common">Mangrove killifish</name>
    <name type="synonym">Rivulus marmoratus</name>
    <dbReference type="NCBI Taxonomy" id="37003"/>
    <lineage>
        <taxon>Eukaryota</taxon>
        <taxon>Metazoa</taxon>
        <taxon>Chordata</taxon>
        <taxon>Craniata</taxon>
        <taxon>Vertebrata</taxon>
        <taxon>Euteleostomi</taxon>
        <taxon>Actinopterygii</taxon>
        <taxon>Neopterygii</taxon>
        <taxon>Teleostei</taxon>
        <taxon>Neoteleostei</taxon>
        <taxon>Acanthomorphata</taxon>
        <taxon>Ovalentaria</taxon>
        <taxon>Atherinomorphae</taxon>
        <taxon>Cyprinodontiformes</taxon>
        <taxon>Rivulidae</taxon>
        <taxon>Kryptolebias</taxon>
    </lineage>
</organism>
<reference evidence="4" key="1">
    <citation type="submission" date="2025-08" db="UniProtKB">
        <authorList>
            <consortium name="Ensembl"/>
        </authorList>
    </citation>
    <scope>IDENTIFICATION</scope>
</reference>
<dbReference type="CTD" id="22868"/>
<dbReference type="AlphaFoldDB" id="A0A3Q3BM05"/>
<dbReference type="Proteomes" id="UP000264800">
    <property type="component" value="Unplaced"/>
</dbReference>
<dbReference type="InterPro" id="IPR010622">
    <property type="entry name" value="FAST_Leu-rich"/>
</dbReference>
<dbReference type="GeneTree" id="ENSGT01030000234607"/>